<reference evidence="3" key="1">
    <citation type="journal article" date="2011" name="Science">
        <title>The plant cell wall-decomposing machinery underlies the functional diversity of forest fungi.</title>
        <authorList>
            <person name="Eastwood D.C."/>
            <person name="Floudas D."/>
            <person name="Binder M."/>
            <person name="Majcherczyk A."/>
            <person name="Schneider P."/>
            <person name="Aerts A."/>
            <person name="Asiegbu F.O."/>
            <person name="Baker S.E."/>
            <person name="Barry K."/>
            <person name="Bendiksby M."/>
            <person name="Blumentritt M."/>
            <person name="Coutinho P.M."/>
            <person name="Cullen D."/>
            <person name="de Vries R.P."/>
            <person name="Gathman A."/>
            <person name="Goodell B."/>
            <person name="Henrissat B."/>
            <person name="Ihrmark K."/>
            <person name="Kauserud H."/>
            <person name="Kohler A."/>
            <person name="LaButti K."/>
            <person name="Lapidus A."/>
            <person name="Lavin J.L."/>
            <person name="Lee Y.-H."/>
            <person name="Lindquist E."/>
            <person name="Lilly W."/>
            <person name="Lucas S."/>
            <person name="Morin E."/>
            <person name="Murat C."/>
            <person name="Oguiza J.A."/>
            <person name="Park J."/>
            <person name="Pisabarro A.G."/>
            <person name="Riley R."/>
            <person name="Rosling A."/>
            <person name="Salamov A."/>
            <person name="Schmidt O."/>
            <person name="Schmutz J."/>
            <person name="Skrede I."/>
            <person name="Stenlid J."/>
            <person name="Wiebenga A."/>
            <person name="Xie X."/>
            <person name="Kuees U."/>
            <person name="Hibbett D.S."/>
            <person name="Hoffmeister D."/>
            <person name="Hoegberg N."/>
            <person name="Martin F."/>
            <person name="Grigoriev I.V."/>
            <person name="Watkinson S.C."/>
        </authorList>
    </citation>
    <scope>NUCLEOTIDE SEQUENCE [LARGE SCALE GENOMIC DNA]</scope>
    <source>
        <strain evidence="3">strain S7.3</strain>
    </source>
</reference>
<dbReference type="InterPro" id="IPR040976">
    <property type="entry name" value="Pkinase_fungal"/>
</dbReference>
<sequence>MREDPCRHFAYGITIENTNLRLWLSNRAFLVVTEPIDFLSDFDNVISLFYSFGSITDVGLGWDPTIERISIQDETRYRFSLHHKDRLMTFTTTRPIATYGADSMVGRGTCVYEARDNDTGKKVALKDSWRDFDRDTEGAILEQILLAIWQEFANEAAEAEKYFLKVLAYEDVSIGDICDSTFDPMEGGASCTFQWFTIDSSMDLSSQQHSPSDGHIPLSARPILHVPALNDNSSIPRRIHSRTVFEDPYITCIK</sequence>
<gene>
    <name evidence="2" type="ORF">SERLA73DRAFT_165965</name>
</gene>
<dbReference type="InParanoid" id="F8PNC7"/>
<keyword evidence="3" id="KW-1185">Reference proteome</keyword>
<name>F8PNC7_SERL3</name>
<protein>
    <recommendedName>
        <fullName evidence="1">Fungal-type protein kinase domain-containing protein</fullName>
    </recommendedName>
</protein>
<dbReference type="AlphaFoldDB" id="F8PNC7"/>
<dbReference type="EMBL" id="GL945476">
    <property type="protein sequence ID" value="EGO03109.1"/>
    <property type="molecule type" value="Genomic_DNA"/>
</dbReference>
<dbReference type="OrthoDB" id="3260094at2759"/>
<evidence type="ECO:0000259" key="1">
    <source>
        <dbReference type="Pfam" id="PF17667"/>
    </source>
</evidence>
<evidence type="ECO:0000313" key="2">
    <source>
        <dbReference type="EMBL" id="EGO03109.1"/>
    </source>
</evidence>
<dbReference type="Proteomes" id="UP000008063">
    <property type="component" value="Unassembled WGS sequence"/>
</dbReference>
<dbReference type="HOGENOM" id="CLU_1094840_0_0_1"/>
<accession>F8PNC7</accession>
<dbReference type="Pfam" id="PF17667">
    <property type="entry name" value="Pkinase_fungal"/>
    <property type="match status" value="1"/>
</dbReference>
<evidence type="ECO:0000313" key="3">
    <source>
        <dbReference type="Proteomes" id="UP000008063"/>
    </source>
</evidence>
<organism evidence="3">
    <name type="scientific">Serpula lacrymans var. lacrymans (strain S7.3)</name>
    <name type="common">Dry rot fungus</name>
    <dbReference type="NCBI Taxonomy" id="936435"/>
    <lineage>
        <taxon>Eukaryota</taxon>
        <taxon>Fungi</taxon>
        <taxon>Dikarya</taxon>
        <taxon>Basidiomycota</taxon>
        <taxon>Agaricomycotina</taxon>
        <taxon>Agaricomycetes</taxon>
        <taxon>Agaricomycetidae</taxon>
        <taxon>Boletales</taxon>
        <taxon>Coniophorineae</taxon>
        <taxon>Serpulaceae</taxon>
        <taxon>Serpula</taxon>
    </lineage>
</organism>
<dbReference type="PANTHER" id="PTHR38248">
    <property type="entry name" value="FUNK1 6"/>
    <property type="match status" value="1"/>
</dbReference>
<proteinExistence type="predicted"/>
<dbReference type="PANTHER" id="PTHR38248:SF2">
    <property type="entry name" value="FUNK1 11"/>
    <property type="match status" value="1"/>
</dbReference>
<dbReference type="OMA" id="TIENSSM"/>
<feature type="domain" description="Fungal-type protein kinase" evidence="1">
    <location>
        <begin position="2"/>
        <end position="247"/>
    </location>
</feature>